<dbReference type="EMBL" id="QXFT01000902">
    <property type="protein sequence ID" value="KAE9333563.1"/>
    <property type="molecule type" value="Genomic_DNA"/>
</dbReference>
<evidence type="ECO:0000313" key="2">
    <source>
        <dbReference type="Proteomes" id="UP000434957"/>
    </source>
</evidence>
<proteinExistence type="predicted"/>
<sequence>MHCYGDHPDGRVLAFGSYTHLACSTNDTGCCEFGKQEM</sequence>
<reference evidence="1 2" key="1">
    <citation type="submission" date="2018-08" db="EMBL/GenBank/DDBJ databases">
        <title>Genomic investigation of the strawberry pathogen Phytophthora fragariae indicates pathogenicity is determined by transcriptional variation in three key races.</title>
        <authorList>
            <person name="Adams T.M."/>
            <person name="Armitage A.D."/>
            <person name="Sobczyk M.K."/>
            <person name="Bates H.J."/>
            <person name="Dunwell J.M."/>
            <person name="Nellist C.F."/>
            <person name="Harrison R.J."/>
        </authorList>
    </citation>
    <scope>NUCLEOTIDE SEQUENCE [LARGE SCALE GENOMIC DNA]</scope>
    <source>
        <strain evidence="1 2">SCRP333</strain>
    </source>
</reference>
<comment type="caution">
    <text evidence="1">The sequence shown here is derived from an EMBL/GenBank/DDBJ whole genome shotgun (WGS) entry which is preliminary data.</text>
</comment>
<dbReference type="Proteomes" id="UP000434957">
    <property type="component" value="Unassembled WGS sequence"/>
</dbReference>
<evidence type="ECO:0000313" key="1">
    <source>
        <dbReference type="EMBL" id="KAE9333563.1"/>
    </source>
</evidence>
<protein>
    <submittedName>
        <fullName evidence="1">Uncharacterized protein</fullName>
    </submittedName>
</protein>
<name>A0A6A4F3Z6_9STRA</name>
<keyword evidence="2" id="KW-1185">Reference proteome</keyword>
<accession>A0A6A4F3Z6</accession>
<dbReference type="AlphaFoldDB" id="A0A6A4F3Z6"/>
<gene>
    <name evidence="1" type="ORF">PR003_g13960</name>
</gene>
<organism evidence="1 2">
    <name type="scientific">Phytophthora rubi</name>
    <dbReference type="NCBI Taxonomy" id="129364"/>
    <lineage>
        <taxon>Eukaryota</taxon>
        <taxon>Sar</taxon>
        <taxon>Stramenopiles</taxon>
        <taxon>Oomycota</taxon>
        <taxon>Peronosporomycetes</taxon>
        <taxon>Peronosporales</taxon>
        <taxon>Peronosporaceae</taxon>
        <taxon>Phytophthora</taxon>
    </lineage>
</organism>